<feature type="active site" evidence="15">
    <location>
        <position position="53"/>
    </location>
</feature>
<dbReference type="InterPro" id="IPR036389">
    <property type="entry name" value="RNase_III_sf"/>
</dbReference>
<comment type="subunit">
    <text evidence="4 15">Homodimer.</text>
</comment>
<keyword evidence="8 15" id="KW-0819">tRNA processing</keyword>
<evidence type="ECO:0000256" key="7">
    <source>
        <dbReference type="ARBA" id="ARBA00022664"/>
    </source>
</evidence>
<dbReference type="SMART" id="SM00358">
    <property type="entry name" value="DSRM"/>
    <property type="match status" value="1"/>
</dbReference>
<comment type="subcellular location">
    <subcellularLocation>
        <location evidence="2 15">Cytoplasm</location>
    </subcellularLocation>
</comment>
<accession>A0A1T4NU24</accession>
<dbReference type="OrthoDB" id="9805026at2"/>
<comment type="function">
    <text evidence="15">Digests double-stranded RNA. Involved in the processing of primary rRNA transcript to yield the immediate precursors to the large and small rRNAs (23S and 16S). Processes some mRNAs, and tRNAs when they are encoded in the rRNA operon. Processes pre-crRNA and tracrRNA of type II CRISPR loci if present in the organism.</text>
</comment>
<dbReference type="EMBL" id="FUXM01000008">
    <property type="protein sequence ID" value="SJZ82769.1"/>
    <property type="molecule type" value="Genomic_DNA"/>
</dbReference>
<dbReference type="GO" id="GO:0019843">
    <property type="term" value="F:rRNA binding"/>
    <property type="evidence" value="ECO:0007669"/>
    <property type="project" value="UniProtKB-KW"/>
</dbReference>
<dbReference type="GO" id="GO:0005737">
    <property type="term" value="C:cytoplasm"/>
    <property type="evidence" value="ECO:0007669"/>
    <property type="project" value="UniProtKB-SubCell"/>
</dbReference>
<comment type="cofactor">
    <cofactor evidence="15">
        <name>Mg(2+)</name>
        <dbReference type="ChEBI" id="CHEBI:18420"/>
    </cofactor>
</comment>
<feature type="binding site" evidence="15">
    <location>
        <position position="125"/>
    </location>
    <ligand>
        <name>Mg(2+)</name>
        <dbReference type="ChEBI" id="CHEBI:18420"/>
    </ligand>
</feature>
<name>A0A1T4NU24_9FIRM</name>
<evidence type="ECO:0000259" key="16">
    <source>
        <dbReference type="PROSITE" id="PS50137"/>
    </source>
</evidence>
<keyword evidence="12 15" id="KW-0378">Hydrolase</keyword>
<dbReference type="GO" id="GO:0006364">
    <property type="term" value="P:rRNA processing"/>
    <property type="evidence" value="ECO:0007669"/>
    <property type="project" value="UniProtKB-UniRule"/>
</dbReference>
<feature type="binding site" evidence="15">
    <location>
        <position position="122"/>
    </location>
    <ligand>
        <name>Mg(2+)</name>
        <dbReference type="ChEBI" id="CHEBI:18420"/>
    </ligand>
</feature>
<keyword evidence="10 15" id="KW-0479">Metal-binding</keyword>
<dbReference type="GO" id="GO:0046872">
    <property type="term" value="F:metal ion binding"/>
    <property type="evidence" value="ECO:0007669"/>
    <property type="project" value="UniProtKB-KW"/>
</dbReference>
<dbReference type="EC" id="3.1.26.3" evidence="15"/>
<dbReference type="RefSeq" id="WP_078665120.1">
    <property type="nucleotide sequence ID" value="NZ_FUXM01000008.1"/>
</dbReference>
<evidence type="ECO:0000256" key="3">
    <source>
        <dbReference type="ARBA" id="ARBA00010183"/>
    </source>
</evidence>
<keyword evidence="7 15" id="KW-0507">mRNA processing</keyword>
<evidence type="ECO:0000256" key="9">
    <source>
        <dbReference type="ARBA" id="ARBA00022722"/>
    </source>
</evidence>
<dbReference type="PROSITE" id="PS50137">
    <property type="entry name" value="DS_RBD"/>
    <property type="match status" value="1"/>
</dbReference>
<evidence type="ECO:0000256" key="12">
    <source>
        <dbReference type="ARBA" id="ARBA00022801"/>
    </source>
</evidence>
<sequence>MQGDPRALAALVEQLGFTWNKPELLTIALTHTSYANERKQRQEHNQRLEFLGDAVLELVVSDYLYNTYPDYPEGVLTKIRAASVCEPSLAAVARRLNLGQCLAMGKGEEKSGGRERPAALADAFEALTGAIYLDQGFTRARAFVLQQLKDTIDHYAAQGGQHGDFKSELQEWIQQYTQQELHYTLLKEEGPDHNKVFTAGVSIGGQVWGVGQGKTKKEAEQEAAHEALIKLRDQGAWKGLKK</sequence>
<gene>
    <name evidence="15" type="primary">rnc</name>
    <name evidence="18" type="ORF">SAMN02745885_01027</name>
</gene>
<evidence type="ECO:0000256" key="11">
    <source>
        <dbReference type="ARBA" id="ARBA00022759"/>
    </source>
</evidence>
<dbReference type="InterPro" id="IPR014720">
    <property type="entry name" value="dsRBD_dom"/>
</dbReference>
<evidence type="ECO:0000256" key="13">
    <source>
        <dbReference type="ARBA" id="ARBA00022842"/>
    </source>
</evidence>
<dbReference type="PANTHER" id="PTHR11207">
    <property type="entry name" value="RIBONUCLEASE III"/>
    <property type="match status" value="1"/>
</dbReference>
<dbReference type="CDD" id="cd00593">
    <property type="entry name" value="RIBOc"/>
    <property type="match status" value="1"/>
</dbReference>
<dbReference type="GO" id="GO:0006397">
    <property type="term" value="P:mRNA processing"/>
    <property type="evidence" value="ECO:0007669"/>
    <property type="project" value="UniProtKB-UniRule"/>
</dbReference>
<protein>
    <recommendedName>
        <fullName evidence="15">Ribonuclease 3</fullName>
        <ecNumber evidence="15">3.1.26.3</ecNumber>
    </recommendedName>
    <alternativeName>
        <fullName evidence="15">Ribonuclease III</fullName>
        <shortName evidence="15">RNase III</shortName>
    </alternativeName>
</protein>
<evidence type="ECO:0000256" key="15">
    <source>
        <dbReference type="HAMAP-Rule" id="MF_00104"/>
    </source>
</evidence>
<dbReference type="GO" id="GO:0042802">
    <property type="term" value="F:identical protein binding"/>
    <property type="evidence" value="ECO:0007669"/>
    <property type="project" value="UniProtKB-ARBA"/>
</dbReference>
<dbReference type="GO" id="GO:0003725">
    <property type="term" value="F:double-stranded RNA binding"/>
    <property type="evidence" value="ECO:0007669"/>
    <property type="project" value="TreeGrafter"/>
</dbReference>
<keyword evidence="19" id="KW-1185">Reference proteome</keyword>
<evidence type="ECO:0000256" key="14">
    <source>
        <dbReference type="ARBA" id="ARBA00022884"/>
    </source>
</evidence>
<dbReference type="InterPro" id="IPR000999">
    <property type="entry name" value="RNase_III_dom"/>
</dbReference>
<dbReference type="FunFam" id="1.10.1520.10:FF:000001">
    <property type="entry name" value="Ribonuclease 3"/>
    <property type="match status" value="1"/>
</dbReference>
<dbReference type="AlphaFoldDB" id="A0A1T4NU24"/>
<dbReference type="InterPro" id="IPR011907">
    <property type="entry name" value="RNase_III"/>
</dbReference>
<dbReference type="NCBIfam" id="TIGR02191">
    <property type="entry name" value="RNaseIII"/>
    <property type="match status" value="1"/>
</dbReference>
<comment type="catalytic activity">
    <reaction evidence="1 15">
        <text>Endonucleolytic cleavage to 5'-phosphomonoester.</text>
        <dbReference type="EC" id="3.1.26.3"/>
    </reaction>
</comment>
<evidence type="ECO:0000259" key="17">
    <source>
        <dbReference type="PROSITE" id="PS50142"/>
    </source>
</evidence>
<dbReference type="HAMAP" id="MF_00104">
    <property type="entry name" value="RNase_III"/>
    <property type="match status" value="1"/>
</dbReference>
<evidence type="ECO:0000256" key="10">
    <source>
        <dbReference type="ARBA" id="ARBA00022723"/>
    </source>
</evidence>
<keyword evidence="14 15" id="KW-0694">RNA-binding</keyword>
<evidence type="ECO:0000256" key="5">
    <source>
        <dbReference type="ARBA" id="ARBA00022490"/>
    </source>
</evidence>
<feature type="binding site" evidence="15">
    <location>
        <position position="49"/>
    </location>
    <ligand>
        <name>Mg(2+)</name>
        <dbReference type="ChEBI" id="CHEBI:18420"/>
    </ligand>
</feature>
<dbReference type="GO" id="GO:0010468">
    <property type="term" value="P:regulation of gene expression"/>
    <property type="evidence" value="ECO:0007669"/>
    <property type="project" value="TreeGrafter"/>
</dbReference>
<dbReference type="SUPFAM" id="SSF54768">
    <property type="entry name" value="dsRNA-binding domain-like"/>
    <property type="match status" value="1"/>
</dbReference>
<organism evidence="18 19">
    <name type="scientific">Carboxydocella sporoproducens DSM 16521</name>
    <dbReference type="NCBI Taxonomy" id="1121270"/>
    <lineage>
        <taxon>Bacteria</taxon>
        <taxon>Bacillati</taxon>
        <taxon>Bacillota</taxon>
        <taxon>Clostridia</taxon>
        <taxon>Eubacteriales</taxon>
        <taxon>Clostridiales Family XVI. Incertae Sedis</taxon>
        <taxon>Carboxydocella</taxon>
    </lineage>
</organism>
<dbReference type="Gene3D" id="3.30.160.20">
    <property type="match status" value="1"/>
</dbReference>
<feature type="domain" description="RNase III" evidence="17">
    <location>
        <begin position="8"/>
        <end position="136"/>
    </location>
</feature>
<keyword evidence="11 15" id="KW-0255">Endonuclease</keyword>
<evidence type="ECO:0000256" key="8">
    <source>
        <dbReference type="ARBA" id="ARBA00022694"/>
    </source>
</evidence>
<dbReference type="SMART" id="SM00535">
    <property type="entry name" value="RIBOc"/>
    <property type="match status" value="1"/>
</dbReference>
<evidence type="ECO:0000256" key="2">
    <source>
        <dbReference type="ARBA" id="ARBA00004496"/>
    </source>
</evidence>
<evidence type="ECO:0000313" key="18">
    <source>
        <dbReference type="EMBL" id="SJZ82769.1"/>
    </source>
</evidence>
<dbReference type="GO" id="GO:0004525">
    <property type="term" value="F:ribonuclease III activity"/>
    <property type="evidence" value="ECO:0007669"/>
    <property type="project" value="UniProtKB-UniRule"/>
</dbReference>
<dbReference type="SUPFAM" id="SSF69065">
    <property type="entry name" value="RNase III domain-like"/>
    <property type="match status" value="1"/>
</dbReference>
<dbReference type="GO" id="GO:0008033">
    <property type="term" value="P:tRNA processing"/>
    <property type="evidence" value="ECO:0007669"/>
    <property type="project" value="UniProtKB-KW"/>
</dbReference>
<evidence type="ECO:0000256" key="1">
    <source>
        <dbReference type="ARBA" id="ARBA00000109"/>
    </source>
</evidence>
<dbReference type="Pfam" id="PF00035">
    <property type="entry name" value="dsrm"/>
    <property type="match status" value="1"/>
</dbReference>
<keyword evidence="15" id="KW-0699">rRNA-binding</keyword>
<dbReference type="Pfam" id="PF14622">
    <property type="entry name" value="Ribonucleas_3_3"/>
    <property type="match status" value="1"/>
</dbReference>
<comment type="similarity">
    <text evidence="3">Belongs to the ribonuclease III family.</text>
</comment>
<keyword evidence="9 15" id="KW-0540">Nuclease</keyword>
<proteinExistence type="inferred from homology"/>
<feature type="active site" evidence="15">
    <location>
        <position position="125"/>
    </location>
</feature>
<dbReference type="PANTHER" id="PTHR11207:SF0">
    <property type="entry name" value="RIBONUCLEASE 3"/>
    <property type="match status" value="1"/>
</dbReference>
<keyword evidence="6 15" id="KW-0698">rRNA processing</keyword>
<reference evidence="19" key="1">
    <citation type="submission" date="2017-02" db="EMBL/GenBank/DDBJ databases">
        <authorList>
            <person name="Varghese N."/>
            <person name="Submissions S."/>
        </authorList>
    </citation>
    <scope>NUCLEOTIDE SEQUENCE [LARGE SCALE GENOMIC DNA]</scope>
    <source>
        <strain evidence="19">DSM 16521</strain>
    </source>
</reference>
<evidence type="ECO:0000256" key="6">
    <source>
        <dbReference type="ARBA" id="ARBA00022552"/>
    </source>
</evidence>
<dbReference type="FunFam" id="3.30.160.20:FF:000003">
    <property type="entry name" value="Ribonuclease 3"/>
    <property type="match status" value="1"/>
</dbReference>
<feature type="domain" description="DRBM" evidence="16">
    <location>
        <begin position="164"/>
        <end position="233"/>
    </location>
</feature>
<dbReference type="PROSITE" id="PS50142">
    <property type="entry name" value="RNASE_3_2"/>
    <property type="match status" value="1"/>
</dbReference>
<evidence type="ECO:0000313" key="19">
    <source>
        <dbReference type="Proteomes" id="UP000189933"/>
    </source>
</evidence>
<keyword evidence="5 15" id="KW-0963">Cytoplasm</keyword>
<dbReference type="PROSITE" id="PS00517">
    <property type="entry name" value="RNASE_3_1"/>
    <property type="match status" value="1"/>
</dbReference>
<dbReference type="Gene3D" id="1.10.1520.10">
    <property type="entry name" value="Ribonuclease III domain"/>
    <property type="match status" value="1"/>
</dbReference>
<keyword evidence="13 15" id="KW-0460">Magnesium</keyword>
<dbReference type="CDD" id="cd10845">
    <property type="entry name" value="DSRM_RNAse_III_family"/>
    <property type="match status" value="1"/>
</dbReference>
<dbReference type="Proteomes" id="UP000189933">
    <property type="component" value="Unassembled WGS sequence"/>
</dbReference>
<evidence type="ECO:0000256" key="4">
    <source>
        <dbReference type="ARBA" id="ARBA00011738"/>
    </source>
</evidence>